<dbReference type="PANTHER" id="PTHR45740">
    <property type="entry name" value="POLY [ADP-RIBOSE] POLYMERASE"/>
    <property type="match status" value="1"/>
</dbReference>
<dbReference type="InterPro" id="IPR012317">
    <property type="entry name" value="Poly(ADP-ribose)pol_cat_dom"/>
</dbReference>
<dbReference type="AlphaFoldDB" id="A0A1Q3ETQ6"/>
<dbReference type="GO" id="GO:0005634">
    <property type="term" value="C:nucleus"/>
    <property type="evidence" value="ECO:0007669"/>
    <property type="project" value="TreeGrafter"/>
</dbReference>
<dbReference type="Proteomes" id="UP000188533">
    <property type="component" value="Unassembled WGS sequence"/>
</dbReference>
<organism evidence="2 3">
    <name type="scientific">Lentinula edodes</name>
    <name type="common">Shiitake mushroom</name>
    <name type="synonym">Lentinus edodes</name>
    <dbReference type="NCBI Taxonomy" id="5353"/>
    <lineage>
        <taxon>Eukaryota</taxon>
        <taxon>Fungi</taxon>
        <taxon>Dikarya</taxon>
        <taxon>Basidiomycota</taxon>
        <taxon>Agaricomycotina</taxon>
        <taxon>Agaricomycetes</taxon>
        <taxon>Agaricomycetidae</taxon>
        <taxon>Agaricales</taxon>
        <taxon>Marasmiineae</taxon>
        <taxon>Omphalotaceae</taxon>
        <taxon>Lentinula</taxon>
    </lineage>
</organism>
<evidence type="ECO:0000313" key="2">
    <source>
        <dbReference type="EMBL" id="GAW10567.1"/>
    </source>
</evidence>
<keyword evidence="3" id="KW-1185">Reference proteome</keyword>
<name>A0A1Q3ETQ6_LENED</name>
<dbReference type="STRING" id="5353.A0A1Q3ETQ6"/>
<evidence type="ECO:0000259" key="1">
    <source>
        <dbReference type="Pfam" id="PF00644"/>
    </source>
</evidence>
<dbReference type="SUPFAM" id="SSF56399">
    <property type="entry name" value="ADP-ribosylation"/>
    <property type="match status" value="1"/>
</dbReference>
<comment type="caution">
    <text evidence="2">The sequence shown here is derived from an EMBL/GenBank/DDBJ whole genome shotgun (WGS) entry which is preliminary data.</text>
</comment>
<accession>A0A1Q3ETQ6</accession>
<reference evidence="2 3" key="2">
    <citation type="submission" date="2017-02" db="EMBL/GenBank/DDBJ databases">
        <title>A genome survey and senescence transcriptome analysis in Lentinula edodes.</title>
        <authorList>
            <person name="Sakamoto Y."/>
            <person name="Nakade K."/>
            <person name="Sato S."/>
            <person name="Yoshida Y."/>
            <person name="Miyazaki K."/>
            <person name="Natsume S."/>
            <person name="Konno N."/>
        </authorList>
    </citation>
    <scope>NUCLEOTIDE SEQUENCE [LARGE SCALE GENOMIC DNA]</scope>
    <source>
        <strain evidence="2 3">NBRC 111202</strain>
    </source>
</reference>
<dbReference type="EMBL" id="BDGU01001866">
    <property type="protein sequence ID" value="GAW10567.1"/>
    <property type="molecule type" value="Genomic_DNA"/>
</dbReference>
<sequence length="328" mass="37417">MAQFAFPLCCAERQRYSTMIVDEFSLKHPDNRHRRRSSRILPLDFSDPNFIQVERLFSKGWRHSQKTKPVVRAVFKILSSDESLELYAIYRSQVQAFNLLTRFKKGSNEQLCFHGTRRSCALGDDSSQVFLCQSPECSICSIIRASFDVSKCGAAHSFKRFGRGIYTTSCSSKADDYYSSGRSTRQHPGNLRVLLLNRVVLGKPHNRRHNAPHMNQPPPGFHSVVGLPGVDLNYEETVVYHNDAIRPAYLVVYGPPSLNEQPVKVHKKDLLSPPSLNQKPTAIEFFPSLTLSGDLYIRRALSINLVKRTEIISHYYCFEDNLEQYGVK</sequence>
<dbReference type="Gene3D" id="3.90.228.10">
    <property type="match status" value="1"/>
</dbReference>
<dbReference type="PANTHER" id="PTHR45740:SF2">
    <property type="entry name" value="POLY [ADP-RIBOSE] POLYMERASE"/>
    <property type="match status" value="1"/>
</dbReference>
<dbReference type="GO" id="GO:0003950">
    <property type="term" value="F:NAD+ poly-ADP-ribosyltransferase activity"/>
    <property type="evidence" value="ECO:0007669"/>
    <property type="project" value="InterPro"/>
</dbReference>
<feature type="domain" description="PARP catalytic" evidence="1">
    <location>
        <begin position="84"/>
        <end position="227"/>
    </location>
</feature>
<dbReference type="GO" id="GO:1990404">
    <property type="term" value="F:NAD+-protein mono-ADP-ribosyltransferase activity"/>
    <property type="evidence" value="ECO:0007669"/>
    <property type="project" value="TreeGrafter"/>
</dbReference>
<gene>
    <name evidence="2" type="ORF">LENED_012850</name>
</gene>
<dbReference type="Pfam" id="PF00644">
    <property type="entry name" value="PARP"/>
    <property type="match status" value="1"/>
</dbReference>
<proteinExistence type="predicted"/>
<dbReference type="InterPro" id="IPR051712">
    <property type="entry name" value="ARTD-AVP"/>
</dbReference>
<reference evidence="2 3" key="1">
    <citation type="submission" date="2016-08" db="EMBL/GenBank/DDBJ databases">
        <authorList>
            <consortium name="Lentinula edodes genome sequencing consortium"/>
            <person name="Sakamoto Y."/>
            <person name="Nakade K."/>
            <person name="Sato S."/>
            <person name="Yoshida Y."/>
            <person name="Miyazaki K."/>
            <person name="Natsume S."/>
            <person name="Konno N."/>
        </authorList>
    </citation>
    <scope>NUCLEOTIDE SEQUENCE [LARGE SCALE GENOMIC DNA]</scope>
    <source>
        <strain evidence="2 3">NBRC 111202</strain>
    </source>
</reference>
<evidence type="ECO:0000313" key="3">
    <source>
        <dbReference type="Proteomes" id="UP000188533"/>
    </source>
</evidence>
<protein>
    <recommendedName>
        <fullName evidence="1">PARP catalytic domain-containing protein</fullName>
    </recommendedName>
</protein>